<keyword evidence="6" id="KW-1185">Reference proteome</keyword>
<dbReference type="InterPro" id="IPR003439">
    <property type="entry name" value="ABC_transporter-like_ATP-bd"/>
</dbReference>
<evidence type="ECO:0000256" key="2">
    <source>
        <dbReference type="ARBA" id="ARBA00022737"/>
    </source>
</evidence>
<dbReference type="EMBL" id="JACMSC010000020">
    <property type="protein sequence ID" value="KAG6472904.1"/>
    <property type="molecule type" value="Genomic_DNA"/>
</dbReference>
<sequence length="142" mass="15450">MSGGQKQRIAISRAVLKSPKILLLDEATSTLDSESGPRPRLRRPHWHRHRRATASPPSDVIAVVQNGRVTEIGSHDDVIDGLYSSLVRLQRTTAHTSAKERPPPGLRNWGQQRGAASPPASPNRDCWPAGARSSLPIPTFSA</sequence>
<accession>A0A8J5CCG5</accession>
<dbReference type="PANTHER" id="PTHR43394">
    <property type="entry name" value="ATP-DEPENDENT PERMEASE MDL1, MITOCHONDRIAL"/>
    <property type="match status" value="1"/>
</dbReference>
<dbReference type="Proteomes" id="UP000734854">
    <property type="component" value="Unassembled WGS sequence"/>
</dbReference>
<reference evidence="5 6" key="1">
    <citation type="submission" date="2020-08" db="EMBL/GenBank/DDBJ databases">
        <title>Plant Genome Project.</title>
        <authorList>
            <person name="Zhang R.-G."/>
        </authorList>
    </citation>
    <scope>NUCLEOTIDE SEQUENCE [LARGE SCALE GENOMIC DNA]</scope>
    <source>
        <tissue evidence="5">Rhizome</tissue>
    </source>
</reference>
<name>A0A8J5CCG5_ZINOF</name>
<keyword evidence="1" id="KW-0813">Transport</keyword>
<keyword evidence="2" id="KW-0677">Repeat</keyword>
<feature type="compositionally biased region" description="Basic residues" evidence="3">
    <location>
        <begin position="39"/>
        <end position="52"/>
    </location>
</feature>
<dbReference type="SUPFAM" id="SSF52540">
    <property type="entry name" value="P-loop containing nucleoside triphosphate hydrolases"/>
    <property type="match status" value="1"/>
</dbReference>
<protein>
    <recommendedName>
        <fullName evidence="4">ABC transporter domain-containing protein</fullName>
    </recommendedName>
</protein>
<dbReference type="GO" id="GO:0005743">
    <property type="term" value="C:mitochondrial inner membrane"/>
    <property type="evidence" value="ECO:0007669"/>
    <property type="project" value="TreeGrafter"/>
</dbReference>
<dbReference type="GO" id="GO:0005524">
    <property type="term" value="F:ATP binding"/>
    <property type="evidence" value="ECO:0007669"/>
    <property type="project" value="InterPro"/>
</dbReference>
<evidence type="ECO:0000313" key="5">
    <source>
        <dbReference type="EMBL" id="KAG6472904.1"/>
    </source>
</evidence>
<evidence type="ECO:0000256" key="1">
    <source>
        <dbReference type="ARBA" id="ARBA00022448"/>
    </source>
</evidence>
<evidence type="ECO:0000313" key="6">
    <source>
        <dbReference type="Proteomes" id="UP000734854"/>
    </source>
</evidence>
<comment type="caution">
    <text evidence="5">The sequence shown here is derived from an EMBL/GenBank/DDBJ whole genome shotgun (WGS) entry which is preliminary data.</text>
</comment>
<dbReference type="Pfam" id="PF00005">
    <property type="entry name" value="ABC_tran"/>
    <property type="match status" value="1"/>
</dbReference>
<dbReference type="GO" id="GO:0016887">
    <property type="term" value="F:ATP hydrolysis activity"/>
    <property type="evidence" value="ECO:0007669"/>
    <property type="project" value="InterPro"/>
</dbReference>
<dbReference type="InterPro" id="IPR027417">
    <property type="entry name" value="P-loop_NTPase"/>
</dbReference>
<feature type="region of interest" description="Disordered" evidence="3">
    <location>
        <begin position="93"/>
        <end position="142"/>
    </location>
</feature>
<evidence type="ECO:0000256" key="3">
    <source>
        <dbReference type="SAM" id="MobiDB-lite"/>
    </source>
</evidence>
<feature type="domain" description="ABC transporter" evidence="4">
    <location>
        <begin position="1"/>
        <end position="29"/>
    </location>
</feature>
<dbReference type="InterPro" id="IPR039421">
    <property type="entry name" value="Type_1_exporter"/>
</dbReference>
<evidence type="ECO:0000259" key="4">
    <source>
        <dbReference type="Pfam" id="PF00005"/>
    </source>
</evidence>
<dbReference type="GO" id="GO:0090374">
    <property type="term" value="P:oligopeptide export from mitochondrion"/>
    <property type="evidence" value="ECO:0007669"/>
    <property type="project" value="TreeGrafter"/>
</dbReference>
<dbReference type="AlphaFoldDB" id="A0A8J5CCG5"/>
<gene>
    <name evidence="5" type="ORF">ZIOFF_070382</name>
</gene>
<dbReference type="GO" id="GO:0015421">
    <property type="term" value="F:ABC-type oligopeptide transporter activity"/>
    <property type="evidence" value="ECO:0007669"/>
    <property type="project" value="TreeGrafter"/>
</dbReference>
<proteinExistence type="predicted"/>
<feature type="region of interest" description="Disordered" evidence="3">
    <location>
        <begin position="27"/>
        <end position="57"/>
    </location>
</feature>
<dbReference type="Gene3D" id="3.40.50.300">
    <property type="entry name" value="P-loop containing nucleotide triphosphate hydrolases"/>
    <property type="match status" value="1"/>
</dbReference>
<dbReference type="PANTHER" id="PTHR43394:SF11">
    <property type="entry name" value="ATP-BINDING CASSETTE TRANSPORTER"/>
    <property type="match status" value="1"/>
</dbReference>
<organism evidence="5 6">
    <name type="scientific">Zingiber officinale</name>
    <name type="common">Ginger</name>
    <name type="synonym">Amomum zingiber</name>
    <dbReference type="NCBI Taxonomy" id="94328"/>
    <lineage>
        <taxon>Eukaryota</taxon>
        <taxon>Viridiplantae</taxon>
        <taxon>Streptophyta</taxon>
        <taxon>Embryophyta</taxon>
        <taxon>Tracheophyta</taxon>
        <taxon>Spermatophyta</taxon>
        <taxon>Magnoliopsida</taxon>
        <taxon>Liliopsida</taxon>
        <taxon>Zingiberales</taxon>
        <taxon>Zingiberaceae</taxon>
        <taxon>Zingiber</taxon>
    </lineage>
</organism>